<dbReference type="OrthoDB" id="8906692at2"/>
<accession>A0A0P1GYK0</accession>
<evidence type="ECO:0000259" key="1">
    <source>
        <dbReference type="PROSITE" id="PS50995"/>
    </source>
</evidence>
<dbReference type="InterPro" id="IPR000835">
    <property type="entry name" value="HTH_MarR-typ"/>
</dbReference>
<dbReference type="Gene3D" id="1.10.10.10">
    <property type="entry name" value="Winged helix-like DNA-binding domain superfamily/Winged helix DNA-binding domain"/>
    <property type="match status" value="1"/>
</dbReference>
<dbReference type="Proteomes" id="UP000052022">
    <property type="component" value="Unassembled WGS sequence"/>
</dbReference>
<dbReference type="PANTHER" id="PTHR33164:SF57">
    <property type="entry name" value="MARR-FAMILY TRANSCRIPTIONAL REGULATOR"/>
    <property type="match status" value="1"/>
</dbReference>
<dbReference type="GO" id="GO:0006950">
    <property type="term" value="P:response to stress"/>
    <property type="evidence" value="ECO:0007669"/>
    <property type="project" value="TreeGrafter"/>
</dbReference>
<dbReference type="GO" id="GO:0003700">
    <property type="term" value="F:DNA-binding transcription factor activity"/>
    <property type="evidence" value="ECO:0007669"/>
    <property type="project" value="InterPro"/>
</dbReference>
<dbReference type="RefSeq" id="WP_058290149.1">
    <property type="nucleotide sequence ID" value="NZ_CYSD01000033.1"/>
</dbReference>
<reference evidence="2 3" key="1">
    <citation type="submission" date="2015-09" db="EMBL/GenBank/DDBJ databases">
        <authorList>
            <consortium name="Swine Surveillance"/>
        </authorList>
    </citation>
    <scope>NUCLEOTIDE SEQUENCE [LARGE SCALE GENOMIC DNA]</scope>
    <source>
        <strain evidence="2 3">CECT 7557</strain>
    </source>
</reference>
<proteinExistence type="predicted"/>
<dbReference type="AlphaFoldDB" id="A0A0P1GYK0"/>
<dbReference type="PANTHER" id="PTHR33164">
    <property type="entry name" value="TRANSCRIPTIONAL REGULATOR, MARR FAMILY"/>
    <property type="match status" value="1"/>
</dbReference>
<protein>
    <submittedName>
        <fullName evidence="2">Transcriptional repressor MprA</fullName>
    </submittedName>
</protein>
<dbReference type="InterPro" id="IPR036390">
    <property type="entry name" value="WH_DNA-bd_sf"/>
</dbReference>
<dbReference type="SUPFAM" id="SSF46785">
    <property type="entry name" value="Winged helix' DNA-binding domain"/>
    <property type="match status" value="1"/>
</dbReference>
<dbReference type="SMART" id="SM00347">
    <property type="entry name" value="HTH_MARR"/>
    <property type="match status" value="1"/>
</dbReference>
<dbReference type="InterPro" id="IPR039422">
    <property type="entry name" value="MarR/SlyA-like"/>
</dbReference>
<dbReference type="EMBL" id="CYSD01000033">
    <property type="protein sequence ID" value="CUH78899.1"/>
    <property type="molecule type" value="Genomic_DNA"/>
</dbReference>
<keyword evidence="3" id="KW-1185">Reference proteome</keyword>
<feature type="domain" description="HTH marR-type" evidence="1">
    <location>
        <begin position="22"/>
        <end position="155"/>
    </location>
</feature>
<evidence type="ECO:0000313" key="2">
    <source>
        <dbReference type="EMBL" id="CUH78899.1"/>
    </source>
</evidence>
<evidence type="ECO:0000313" key="3">
    <source>
        <dbReference type="Proteomes" id="UP000052022"/>
    </source>
</evidence>
<sequence>MTQNAPLTPDVHLDPDADFDVQDFLPFLLSRAAELSSLDFQTLYKGRYGMLRAEWRVMFHLGVYGTLTAKEIGKRASLHKTKVSRAVAKLAERRWITRARDEQDRRAEHLELTTAGQKVYEDLKAHAAAHDRKLAANFEKKEIELLRRMLRQLAS</sequence>
<name>A0A0P1GYK0_9RHOB</name>
<dbReference type="STRING" id="928856.SAMN04488049_11090"/>
<gene>
    <name evidence="2" type="ORF">TRM7557_02096</name>
</gene>
<dbReference type="PRINTS" id="PR00598">
    <property type="entry name" value="HTHMARR"/>
</dbReference>
<organism evidence="2 3">
    <name type="scientific">Tritonibacter multivorans</name>
    <dbReference type="NCBI Taxonomy" id="928856"/>
    <lineage>
        <taxon>Bacteria</taxon>
        <taxon>Pseudomonadati</taxon>
        <taxon>Pseudomonadota</taxon>
        <taxon>Alphaproteobacteria</taxon>
        <taxon>Rhodobacterales</taxon>
        <taxon>Paracoccaceae</taxon>
        <taxon>Tritonibacter</taxon>
    </lineage>
</organism>
<dbReference type="Pfam" id="PF12802">
    <property type="entry name" value="MarR_2"/>
    <property type="match status" value="1"/>
</dbReference>
<dbReference type="InterPro" id="IPR036388">
    <property type="entry name" value="WH-like_DNA-bd_sf"/>
</dbReference>
<dbReference type="PROSITE" id="PS50995">
    <property type="entry name" value="HTH_MARR_2"/>
    <property type="match status" value="1"/>
</dbReference>